<protein>
    <recommendedName>
        <fullName evidence="5">LRRNT domain-containing protein</fullName>
    </recommendedName>
</protein>
<feature type="non-terminal residue" evidence="4">
    <location>
        <position position="232"/>
    </location>
</feature>
<organism evidence="4">
    <name type="scientific">Clastoptera arizonana</name>
    <name type="common">Arizona spittle bug</name>
    <dbReference type="NCBI Taxonomy" id="38151"/>
    <lineage>
        <taxon>Eukaryota</taxon>
        <taxon>Metazoa</taxon>
        <taxon>Ecdysozoa</taxon>
        <taxon>Arthropoda</taxon>
        <taxon>Hexapoda</taxon>
        <taxon>Insecta</taxon>
        <taxon>Pterygota</taxon>
        <taxon>Neoptera</taxon>
        <taxon>Paraneoptera</taxon>
        <taxon>Hemiptera</taxon>
        <taxon>Auchenorrhyncha</taxon>
        <taxon>Cercopoidea</taxon>
        <taxon>Clastopteridae</taxon>
        <taxon>Clastoptera</taxon>
    </lineage>
</organism>
<dbReference type="InterPro" id="IPR032675">
    <property type="entry name" value="LRR_dom_sf"/>
</dbReference>
<dbReference type="Gene3D" id="3.80.10.10">
    <property type="entry name" value="Ribonuclease Inhibitor"/>
    <property type="match status" value="1"/>
</dbReference>
<dbReference type="EMBL" id="GEDC01000861">
    <property type="protein sequence ID" value="JAS36437.1"/>
    <property type="molecule type" value="Transcribed_RNA"/>
</dbReference>
<dbReference type="PANTHER" id="PTHR24373:SF392">
    <property type="entry name" value="NEPHROCAN"/>
    <property type="match status" value="1"/>
</dbReference>
<keyword evidence="2" id="KW-0732">Signal</keyword>
<evidence type="ECO:0008006" key="5">
    <source>
        <dbReference type="Google" id="ProtNLM"/>
    </source>
</evidence>
<sequence length="232" mass="26194">ISWVGHTIPTHLHVISAQVLLLKYCIVFFSKQGMQLIILLIICSGLLNVILGDLCSICVCEEDVVSCRGMELENHFNATHWNGTKQSIADLSRNSIVHLRQFSEIGVNILILSHNTITKIDDACFKNLQNLTELDLSYNRLTSDQLNPHIFKGNYAPEKYEPLSNLRVLKLSSNALHTLHPDIFEHLPNIEHLSLDSNPFKVLDRSTVTAIGSIPFLKFLDFSSMYLKSIPE</sequence>
<dbReference type="Pfam" id="PF13855">
    <property type="entry name" value="LRR_8"/>
    <property type="match status" value="2"/>
</dbReference>
<evidence type="ECO:0000256" key="1">
    <source>
        <dbReference type="ARBA" id="ARBA00022614"/>
    </source>
</evidence>
<keyword evidence="3" id="KW-0677">Repeat</keyword>
<feature type="non-terminal residue" evidence="4">
    <location>
        <position position="1"/>
    </location>
</feature>
<dbReference type="InterPro" id="IPR050328">
    <property type="entry name" value="Dev_Immune_Receptor"/>
</dbReference>
<gene>
    <name evidence="4" type="ORF">g.17576</name>
</gene>
<dbReference type="PRINTS" id="PR00019">
    <property type="entry name" value="LEURICHRPT"/>
</dbReference>
<dbReference type="PANTHER" id="PTHR24373">
    <property type="entry name" value="SLIT RELATED LEUCINE-RICH REPEAT NEURONAL PROTEIN"/>
    <property type="match status" value="1"/>
</dbReference>
<evidence type="ECO:0000256" key="2">
    <source>
        <dbReference type="ARBA" id="ARBA00022729"/>
    </source>
</evidence>
<dbReference type="SMART" id="SM00369">
    <property type="entry name" value="LRR_TYP"/>
    <property type="match status" value="3"/>
</dbReference>
<name>A0A1B6EES2_9HEMI</name>
<reference evidence="4" key="1">
    <citation type="submission" date="2015-12" db="EMBL/GenBank/DDBJ databases">
        <title>De novo transcriptome assembly of four potential Pierce s Disease insect vectors from Arizona vineyards.</title>
        <authorList>
            <person name="Tassone E.E."/>
        </authorList>
    </citation>
    <scope>NUCLEOTIDE SEQUENCE</scope>
</reference>
<evidence type="ECO:0000256" key="3">
    <source>
        <dbReference type="ARBA" id="ARBA00022737"/>
    </source>
</evidence>
<dbReference type="InterPro" id="IPR003591">
    <property type="entry name" value="Leu-rich_rpt_typical-subtyp"/>
</dbReference>
<dbReference type="PROSITE" id="PS51450">
    <property type="entry name" value="LRR"/>
    <property type="match status" value="1"/>
</dbReference>
<dbReference type="InterPro" id="IPR001611">
    <property type="entry name" value="Leu-rich_rpt"/>
</dbReference>
<proteinExistence type="predicted"/>
<keyword evidence="1" id="KW-0433">Leucine-rich repeat</keyword>
<evidence type="ECO:0000313" key="4">
    <source>
        <dbReference type="EMBL" id="JAS36437.1"/>
    </source>
</evidence>
<accession>A0A1B6EES2</accession>
<dbReference type="SUPFAM" id="SSF52058">
    <property type="entry name" value="L domain-like"/>
    <property type="match status" value="1"/>
</dbReference>
<dbReference type="AlphaFoldDB" id="A0A1B6EES2"/>